<name>A0A0N8PMU7_9GAMM</name>
<dbReference type="AlphaFoldDB" id="A0A0N8PMU7"/>
<comment type="pathway">
    <text evidence="2 8">Cofactor biosynthesis; biotin biosynthesis.</text>
</comment>
<comment type="similarity">
    <text evidence="8">Belongs to the methyltransferase superfamily.</text>
</comment>
<keyword evidence="4 8" id="KW-0489">Methyltransferase</keyword>
<evidence type="ECO:0000256" key="3">
    <source>
        <dbReference type="ARBA" id="ARBA00012327"/>
    </source>
</evidence>
<dbReference type="Gene3D" id="3.40.50.150">
    <property type="entry name" value="Vaccinia Virus protein VP39"/>
    <property type="match status" value="1"/>
</dbReference>
<dbReference type="Proteomes" id="UP000183104">
    <property type="component" value="Unassembled WGS sequence"/>
</dbReference>
<dbReference type="CDD" id="cd02440">
    <property type="entry name" value="AdoMet_MTases"/>
    <property type="match status" value="1"/>
</dbReference>
<comment type="function">
    <text evidence="8">Converts the free carboxyl group of a malonyl-thioester to its methyl ester by transfer of a methyl group from S-adenosyl-L-methionine (SAM). It allows to synthesize pimeloyl-ACP via the fatty acid synthetic pathway.</text>
</comment>
<evidence type="ECO:0000313" key="10">
    <source>
        <dbReference type="EMBL" id="SCX92419.1"/>
    </source>
</evidence>
<keyword evidence="5 8" id="KW-0808">Transferase</keyword>
<dbReference type="PANTHER" id="PTHR13090:SF1">
    <property type="entry name" value="ARGININE-HYDROXYLASE NDUFAF5, MITOCHONDRIAL"/>
    <property type="match status" value="1"/>
</dbReference>
<dbReference type="InterPro" id="IPR013216">
    <property type="entry name" value="Methyltransf_11"/>
</dbReference>
<keyword evidence="7 8" id="KW-0093">Biotin biosynthesis</keyword>
<dbReference type="InterPro" id="IPR029063">
    <property type="entry name" value="SAM-dependent_MTases_sf"/>
</dbReference>
<proteinExistence type="inferred from homology"/>
<dbReference type="GO" id="GO:0008757">
    <property type="term" value="F:S-adenosylmethionine-dependent methyltransferase activity"/>
    <property type="evidence" value="ECO:0007669"/>
    <property type="project" value="InterPro"/>
</dbReference>
<gene>
    <name evidence="8" type="primary">bioC</name>
    <name evidence="10" type="ORF">SAMN05661077_0731</name>
</gene>
<evidence type="ECO:0000256" key="5">
    <source>
        <dbReference type="ARBA" id="ARBA00022679"/>
    </source>
</evidence>
<evidence type="ECO:0000256" key="1">
    <source>
        <dbReference type="ARBA" id="ARBA00000852"/>
    </source>
</evidence>
<dbReference type="EC" id="2.1.1.197" evidence="3 8"/>
<dbReference type="SUPFAM" id="SSF53335">
    <property type="entry name" value="S-adenosyl-L-methionine-dependent methyltransferases"/>
    <property type="match status" value="1"/>
</dbReference>
<dbReference type="UniPathway" id="UPA00078"/>
<dbReference type="GO" id="GO:0102130">
    <property type="term" value="F:malonyl-CoA methyltransferase activity"/>
    <property type="evidence" value="ECO:0007669"/>
    <property type="project" value="UniProtKB-EC"/>
</dbReference>
<keyword evidence="11" id="KW-1185">Reference proteome</keyword>
<dbReference type="InterPro" id="IPR050602">
    <property type="entry name" value="Malonyl-ACP_OMT"/>
</dbReference>
<organism evidence="10 11">
    <name type="scientific">Thiohalorhabdus denitrificans</name>
    <dbReference type="NCBI Taxonomy" id="381306"/>
    <lineage>
        <taxon>Bacteria</taxon>
        <taxon>Pseudomonadati</taxon>
        <taxon>Pseudomonadota</taxon>
        <taxon>Gammaproteobacteria</taxon>
        <taxon>Thiohalorhabdales</taxon>
        <taxon>Thiohalorhabdaceae</taxon>
        <taxon>Thiohalorhabdus</taxon>
    </lineage>
</organism>
<protein>
    <recommendedName>
        <fullName evidence="3 8">Malonyl-[acyl-carrier protein] O-methyltransferase</fullName>
        <shortName evidence="8">Malonyl-ACP O-methyltransferase</shortName>
        <ecNumber evidence="3 8">2.1.1.197</ecNumber>
    </recommendedName>
    <alternativeName>
        <fullName evidence="8">Biotin synthesis protein BioC</fullName>
    </alternativeName>
</protein>
<evidence type="ECO:0000256" key="7">
    <source>
        <dbReference type="ARBA" id="ARBA00022756"/>
    </source>
</evidence>
<keyword evidence="6 8" id="KW-0949">S-adenosyl-L-methionine</keyword>
<dbReference type="PANTHER" id="PTHR13090">
    <property type="entry name" value="ARGININE-HYDROXYLASE NDUFAF5, MITOCHONDRIAL"/>
    <property type="match status" value="1"/>
</dbReference>
<evidence type="ECO:0000313" key="11">
    <source>
        <dbReference type="Proteomes" id="UP000183104"/>
    </source>
</evidence>
<dbReference type="EMBL" id="FMUN01000002">
    <property type="protein sequence ID" value="SCX92419.1"/>
    <property type="molecule type" value="Genomic_DNA"/>
</dbReference>
<feature type="domain" description="Methyltransferase type 11" evidence="9">
    <location>
        <begin position="60"/>
        <end position="151"/>
    </location>
</feature>
<dbReference type="HAMAP" id="MF_00835">
    <property type="entry name" value="BioC"/>
    <property type="match status" value="1"/>
</dbReference>
<evidence type="ECO:0000256" key="2">
    <source>
        <dbReference type="ARBA" id="ARBA00004746"/>
    </source>
</evidence>
<sequence length="272" mass="28616">MPDSPETSLPEAPFDKRAVRRDFGRAAATYDRHADLQRRVAAEVAALYRRLAPWGAERVLDLGCGTGYVGGDLMRGEGAPGSLLALDLAHPMTRRGRVPGHPAVTGDADQLPFAAGSFDAVVSSLTLQWSNDLEATLRGVTRILRPGGLLVASTLLAGTLEELDAALRGTNGGRVGPFLEAPEAAAAVTAAGLRAGECRPAPEVDRAADPMEVLRGLKGLGAVAKDPGRARGLRGRRHLGALCRAYREATGRPEGTVPVTWNVGYLVGWKTS</sequence>
<dbReference type="InterPro" id="IPR011814">
    <property type="entry name" value="BioC"/>
</dbReference>
<dbReference type="STRING" id="381306.AN478_11490"/>
<comment type="catalytic activity">
    <reaction evidence="1 8">
        <text>malonyl-[ACP] + S-adenosyl-L-methionine = malonyl-[ACP] methyl ester + S-adenosyl-L-homocysteine</text>
        <dbReference type="Rhea" id="RHEA:17105"/>
        <dbReference type="Rhea" id="RHEA-COMP:9623"/>
        <dbReference type="Rhea" id="RHEA-COMP:9954"/>
        <dbReference type="ChEBI" id="CHEBI:57856"/>
        <dbReference type="ChEBI" id="CHEBI:59789"/>
        <dbReference type="ChEBI" id="CHEBI:78449"/>
        <dbReference type="ChEBI" id="CHEBI:78845"/>
        <dbReference type="EC" id="2.1.1.197"/>
    </reaction>
</comment>
<dbReference type="GO" id="GO:0009102">
    <property type="term" value="P:biotin biosynthetic process"/>
    <property type="evidence" value="ECO:0007669"/>
    <property type="project" value="UniProtKB-UniRule"/>
</dbReference>
<evidence type="ECO:0000256" key="6">
    <source>
        <dbReference type="ARBA" id="ARBA00022691"/>
    </source>
</evidence>
<reference evidence="11" key="1">
    <citation type="submission" date="2016-10" db="EMBL/GenBank/DDBJ databases">
        <authorList>
            <person name="Varghese N."/>
        </authorList>
    </citation>
    <scope>NUCLEOTIDE SEQUENCE [LARGE SCALE GENOMIC DNA]</scope>
    <source>
        <strain evidence="11">HL 19</strain>
    </source>
</reference>
<accession>A0A0N8PMU7</accession>
<evidence type="ECO:0000259" key="9">
    <source>
        <dbReference type="Pfam" id="PF08241"/>
    </source>
</evidence>
<dbReference type="Pfam" id="PF08241">
    <property type="entry name" value="Methyltransf_11"/>
    <property type="match status" value="1"/>
</dbReference>
<evidence type="ECO:0000256" key="8">
    <source>
        <dbReference type="HAMAP-Rule" id="MF_00835"/>
    </source>
</evidence>
<dbReference type="GO" id="GO:0010340">
    <property type="term" value="F:carboxyl-O-methyltransferase activity"/>
    <property type="evidence" value="ECO:0007669"/>
    <property type="project" value="UniProtKB-UniRule"/>
</dbReference>
<dbReference type="GO" id="GO:0032259">
    <property type="term" value="P:methylation"/>
    <property type="evidence" value="ECO:0007669"/>
    <property type="project" value="UniProtKB-KW"/>
</dbReference>
<dbReference type="RefSeq" id="WP_054966733.1">
    <property type="nucleotide sequence ID" value="NZ_FMUN01000002.1"/>
</dbReference>
<evidence type="ECO:0000256" key="4">
    <source>
        <dbReference type="ARBA" id="ARBA00022603"/>
    </source>
</evidence>